<feature type="region of interest" description="Disordered" evidence="1">
    <location>
        <begin position="143"/>
        <end position="184"/>
    </location>
</feature>
<keyword evidence="3" id="KW-1185">Reference proteome</keyword>
<dbReference type="AlphaFoldDB" id="A0AB34IMJ8"/>
<proteinExistence type="predicted"/>
<organism evidence="2 3">
    <name type="scientific">Prymnesium parvum</name>
    <name type="common">Toxic golden alga</name>
    <dbReference type="NCBI Taxonomy" id="97485"/>
    <lineage>
        <taxon>Eukaryota</taxon>
        <taxon>Haptista</taxon>
        <taxon>Haptophyta</taxon>
        <taxon>Prymnesiophyceae</taxon>
        <taxon>Prymnesiales</taxon>
        <taxon>Prymnesiaceae</taxon>
        <taxon>Prymnesium</taxon>
    </lineage>
</organism>
<dbReference type="Proteomes" id="UP001515480">
    <property type="component" value="Unassembled WGS sequence"/>
</dbReference>
<name>A0AB34IMJ8_PRYPA</name>
<dbReference type="EMBL" id="JBGBPQ010000023">
    <property type="protein sequence ID" value="KAL1500480.1"/>
    <property type="molecule type" value="Genomic_DNA"/>
</dbReference>
<gene>
    <name evidence="2" type="ORF">AB1Y20_013137</name>
</gene>
<evidence type="ECO:0000313" key="2">
    <source>
        <dbReference type="EMBL" id="KAL1500480.1"/>
    </source>
</evidence>
<reference evidence="2 3" key="1">
    <citation type="journal article" date="2024" name="Science">
        <title>Giant polyketide synthase enzymes in the biosynthesis of giant marine polyether toxins.</title>
        <authorList>
            <person name="Fallon T.R."/>
            <person name="Shende V.V."/>
            <person name="Wierzbicki I.H."/>
            <person name="Pendleton A.L."/>
            <person name="Watervoot N.F."/>
            <person name="Auber R.P."/>
            <person name="Gonzalez D.J."/>
            <person name="Wisecaver J.H."/>
            <person name="Moore B.S."/>
        </authorList>
    </citation>
    <scope>NUCLEOTIDE SEQUENCE [LARGE SCALE GENOMIC DNA]</scope>
    <source>
        <strain evidence="2 3">12B1</strain>
    </source>
</reference>
<evidence type="ECO:0000256" key="1">
    <source>
        <dbReference type="SAM" id="MobiDB-lite"/>
    </source>
</evidence>
<accession>A0AB34IMJ8</accession>
<evidence type="ECO:0000313" key="3">
    <source>
        <dbReference type="Proteomes" id="UP001515480"/>
    </source>
</evidence>
<protein>
    <recommendedName>
        <fullName evidence="4">Biogenesis of lysosome-related organelles complex 1 subunit 7</fullName>
    </recommendedName>
</protein>
<comment type="caution">
    <text evidence="2">The sequence shown here is derived from an EMBL/GenBank/DDBJ whole genome shotgun (WGS) entry which is preliminary data.</text>
</comment>
<evidence type="ECO:0008006" key="4">
    <source>
        <dbReference type="Google" id="ProtNLM"/>
    </source>
</evidence>
<sequence>MASASHPNILVGQLLETTLQMLSRMEIEELCLLLICVLPLMSVLRTICRSPAGASEELSRDKEECAPDDVRALSRKIDLLSAALSEQTRSAKEGIQRVESCVASLQQNAGAHNSKFGDLHKDLAGIVWELSKLRSDVARWQAPSHAAGTAKAQGGIAAGASRASMPAQRCSPRDLEAQTGSGRQ</sequence>